<dbReference type="PANTHER" id="PTHR47576">
    <property type="entry name" value="BRCT DOMAIN DNA REPAIR PROTEIN-RELATED"/>
    <property type="match status" value="1"/>
</dbReference>
<protein>
    <recommendedName>
        <fullName evidence="2">BRCT domain-containing protein</fullName>
    </recommendedName>
</protein>
<evidence type="ECO:0000259" key="2">
    <source>
        <dbReference type="PROSITE" id="PS50172"/>
    </source>
</evidence>
<dbReference type="Pfam" id="PF00533">
    <property type="entry name" value="BRCT"/>
    <property type="match status" value="1"/>
</dbReference>
<feature type="compositionally biased region" description="Basic and acidic residues" evidence="1">
    <location>
        <begin position="2062"/>
        <end position="2074"/>
    </location>
</feature>
<organism evidence="3 4">
    <name type="scientific">Volvox africanus</name>
    <dbReference type="NCBI Taxonomy" id="51714"/>
    <lineage>
        <taxon>Eukaryota</taxon>
        <taxon>Viridiplantae</taxon>
        <taxon>Chlorophyta</taxon>
        <taxon>core chlorophytes</taxon>
        <taxon>Chlorophyceae</taxon>
        <taxon>CS clade</taxon>
        <taxon>Chlamydomonadales</taxon>
        <taxon>Volvocaceae</taxon>
        <taxon>Volvox</taxon>
    </lineage>
</organism>
<feature type="region of interest" description="Disordered" evidence="1">
    <location>
        <begin position="606"/>
        <end position="658"/>
    </location>
</feature>
<accession>A0A8J4EVS3</accession>
<comment type="caution">
    <text evidence="3">The sequence shown here is derived from an EMBL/GenBank/DDBJ whole genome shotgun (WGS) entry which is preliminary data.</text>
</comment>
<feature type="region of interest" description="Disordered" evidence="1">
    <location>
        <begin position="263"/>
        <end position="295"/>
    </location>
</feature>
<feature type="compositionally biased region" description="Basic and acidic residues" evidence="1">
    <location>
        <begin position="2179"/>
        <end position="2188"/>
    </location>
</feature>
<feature type="region of interest" description="Disordered" evidence="1">
    <location>
        <begin position="1657"/>
        <end position="1701"/>
    </location>
</feature>
<feature type="region of interest" description="Disordered" evidence="1">
    <location>
        <begin position="2062"/>
        <end position="2096"/>
    </location>
</feature>
<feature type="compositionally biased region" description="Low complexity" evidence="1">
    <location>
        <begin position="1575"/>
        <end position="1589"/>
    </location>
</feature>
<feature type="compositionally biased region" description="Polar residues" evidence="1">
    <location>
        <begin position="1614"/>
        <end position="1628"/>
    </location>
</feature>
<feature type="compositionally biased region" description="Polar residues" evidence="1">
    <location>
        <begin position="2075"/>
        <end position="2088"/>
    </location>
</feature>
<dbReference type="InterPro" id="IPR036420">
    <property type="entry name" value="BRCT_dom_sf"/>
</dbReference>
<gene>
    <name evidence="3" type="ORF">Vafri_2880</name>
</gene>
<dbReference type="PROSITE" id="PS50172">
    <property type="entry name" value="BRCT"/>
    <property type="match status" value="1"/>
</dbReference>
<feature type="region of interest" description="Disordered" evidence="1">
    <location>
        <begin position="1350"/>
        <end position="1481"/>
    </location>
</feature>
<feature type="region of interest" description="Disordered" evidence="1">
    <location>
        <begin position="189"/>
        <end position="209"/>
    </location>
</feature>
<feature type="region of interest" description="Disordered" evidence="1">
    <location>
        <begin position="1147"/>
        <end position="1189"/>
    </location>
</feature>
<proteinExistence type="predicted"/>
<name>A0A8J4EVS3_9CHLO</name>
<dbReference type="PANTHER" id="PTHR47576:SF2">
    <property type="entry name" value="BRCT DOMAIN DNA REPAIR PROTEIN-RELATED"/>
    <property type="match status" value="1"/>
</dbReference>
<feature type="region of interest" description="Disordered" evidence="1">
    <location>
        <begin position="104"/>
        <end position="148"/>
    </location>
</feature>
<dbReference type="InterPro" id="IPR001357">
    <property type="entry name" value="BRCT_dom"/>
</dbReference>
<evidence type="ECO:0000256" key="1">
    <source>
        <dbReference type="SAM" id="MobiDB-lite"/>
    </source>
</evidence>
<feature type="region of interest" description="Disordered" evidence="1">
    <location>
        <begin position="1085"/>
        <end position="1111"/>
    </location>
</feature>
<feature type="region of interest" description="Disordered" evidence="1">
    <location>
        <begin position="1941"/>
        <end position="1969"/>
    </location>
</feature>
<feature type="region of interest" description="Disordered" evidence="1">
    <location>
        <begin position="2227"/>
        <end position="2259"/>
    </location>
</feature>
<reference evidence="3" key="1">
    <citation type="journal article" date="2021" name="Proc. Natl. Acad. Sci. U.S.A.">
        <title>Three genomes in the algal genus Volvox reveal the fate of a haploid sex-determining region after a transition to homothallism.</title>
        <authorList>
            <person name="Yamamoto K."/>
            <person name="Hamaji T."/>
            <person name="Kawai-Toyooka H."/>
            <person name="Matsuzaki R."/>
            <person name="Takahashi F."/>
            <person name="Nishimura Y."/>
            <person name="Kawachi M."/>
            <person name="Noguchi H."/>
            <person name="Minakuchi Y."/>
            <person name="Umen J.G."/>
            <person name="Toyoda A."/>
            <person name="Nozaki H."/>
        </authorList>
    </citation>
    <scope>NUCLEOTIDE SEQUENCE</scope>
    <source>
        <strain evidence="3">NIES-3780</strain>
    </source>
</reference>
<feature type="compositionally biased region" description="Gly residues" evidence="1">
    <location>
        <begin position="1510"/>
        <end position="1524"/>
    </location>
</feature>
<feature type="region of interest" description="Disordered" evidence="1">
    <location>
        <begin position="1501"/>
        <end position="1592"/>
    </location>
</feature>
<dbReference type="EMBL" id="BNCO01000003">
    <property type="protein sequence ID" value="GIL45696.1"/>
    <property type="molecule type" value="Genomic_DNA"/>
</dbReference>
<feature type="compositionally biased region" description="Polar residues" evidence="1">
    <location>
        <begin position="1660"/>
        <end position="1675"/>
    </location>
</feature>
<feature type="compositionally biased region" description="Low complexity" evidence="1">
    <location>
        <begin position="1415"/>
        <end position="1434"/>
    </location>
</feature>
<keyword evidence="4" id="KW-1185">Reference proteome</keyword>
<feature type="region of interest" description="Disordered" evidence="1">
    <location>
        <begin position="1020"/>
        <end position="1062"/>
    </location>
</feature>
<feature type="compositionally biased region" description="Low complexity" evidence="1">
    <location>
        <begin position="275"/>
        <end position="284"/>
    </location>
</feature>
<sequence>MTGSAVGKKWAIGIVVTTSGLAKEEKLEAQRKIKQAGGDYSPNLSRRCTHVLTRPGIDSQKLDAIHSNPQLWPQAIVALDWLVACEQQEACLAPGIFSVKQRSTGVRKPLGSRQQPAATKQPQNQAAKGSSARSIRDPDHTTATTTATGALLGAKSTFSSRPTGIQPPAAVAATPWVLKHDTFVKPEFTTTSSKAPGPWQPTPAPSAAAVPSAAPATVNTIQKPAPWRVHFSQTDDPLLDFHAAAPVVAPAEVSRRPWRVRVSSIPEDNPPVPGPTGLNGAPAPGAGPGDGGNELAEPLQLTEDVCGGGDGGALLPAKPWHIQHLQEPAANDKASSAAPQLQTCRVGVLNELPSLRGAMCSGPDGAAAANSSSRGGLLGGSPASTSPVEDCWMQGISHHDGLEVRHSTAMELLEVLASPKSSQGSVLGNVLPAAPLVGLVAPSATAVTLGRFTERPLLREQSGPTTHTMQDYAFATGTVAGLTLNELPSNGMRSLEPPTGTPYTVAGSDRMAYVRGATGFRAAASPIAGAGKCELDPQFPSLTQLAADLQALRHDFVVMPHVGEAVELSPATAMPPVASEPGPPVVTGLIDRANQHTGQEALMRAVSNHGGPSFSPNHASPARSRPAEISAQMQNSGGSHNCGGGDDELASTLSAGQLGNPQAGGLDIHVAEIPFNRDAQQGDVAWAQRGGETSIATAPRVTQAGSSGGDVSVWCAPPLSQLARELRQEREGMGEGATKPSGVGIEAAGDGTRQLLEPDQSTAVRMQGAGLGPAEQVGEPLLEACGADIHANPENARPEDHFETDMPGPMTQLIMGMREARKGLQMGYGGGGGSVGASICELAKGTGDGFTTLPPPSRSPPLHDPMAEPGVMAGSAAARHGMKCDPAAPTLSELWGLADCEDPAREAPVVPGPREGFASPMPGEMTGCQDATPAAVDHFRGPHSMWDDDAISQPIHEATARAAVAGAASTAAAGTAAGSAIFSRAPAQADWTSRDNYVNTTAETSLTQLIKGLREARQQLRSPELGNPPALAPTRGGGGDGGFPDSVQSCHKAGAPGRQAPSVLHVPSKAPCQAPALGALACTVLDPPDPRLGEEPYGDSPGERSGDGEDKDISFSQLVRLLQQQKLSRTREACVLREPSIETRFAARKDVGSGKPGPPVGNAQTGPASDVGGISGFRDPALDHSADPSLLAHGTFHDNGNLHVDDINHHGDLRNGETGSMEWEHEPEVTVHHMIGPGASPQHREIFGAANSPKYMAAIPITASAQVGLDCGMRTAAAASVAEASNIPCRQQLPQPGSPYLLGPTADVSRPPAQAAHVGVAAIAVERPTRAAAAAAIASAVAAAAAMPLPSQHEGSGRGSGSALTEPAASGLGPGQAQMDGELPGSCTPSPSPSPDLRPAALVDRFGPSPLMQRGGVTPTRTALTTADTGDAGTHVGGGDGVAHPAGYTSTAAALTPGSRSLPPTCLQERHEQPVDADDDDVVECRTPVTVTPEFSFLVSRPNIPEYSGGDSGSGGGGGGGNKGCGYEDGSNPGGPGGSKPAARKMDSRTPTLLSSQGRRKQRQPRRFTPISMKAPLPAAPSTTPTPASQKAVTNTSVVATYVGTMQGVPYSPRGSSGSQLRSASCQPLQPPHFKTEPEEAGLAPGLVTAFSFQRHQEQHSAGTQTPATKTSITVDPSVLNRSKQEGRRHGQHTPGTGLRDDLISSQVQDFQGCHGLCRSSQTSAPSQSQGQGLMALLRASVLGSAQHYHGYSQNKVEGALLLSSQVPGFAPFTLPVLKPEEIRVRRSQMPWGAARSPQGSSACGSWGPSRCQMSAGANDAAAAVAGVGEDAMPITPGPGLDGEESDDGMLDVEALVAAGRAAVGLETPLPAGAAAATRAVHPALDDSEGALHVYGGDGAAGIEATARNAVMVETLLDCLGIQAAGNPGLCAEPGRRQLATAATEHGADASPKAANNLPQHQQQRSADPMAAAFVQHITVQDVAGAATTGQALPSDSQSQQQSEGTWKQVATAVCSGRQCDVSEVAPSLAEATAALGCLGLADDALNPVRLGDANAEDFRRDRNGGRLQARDSSHQNWRQGHGANSTGRVHGEEGRQDCSASIGRDLLDGAVVIIDRCLPRQQAETCATAVEALGGRISSATHLKCGAKAVVCEHSRASHWLAWGVHLLSPRSLRRLAGEHAGEEPQLKESSQAAPGDPSAGDLVYLSRGIMHALQRLVGDVAHPWAAEDHSGQPTDASRAGDSGFEAQHSAGTRNAARHESAVLTAIESDGDGVGEQPAEDPWPTLEARKRFLLNLKAFEAAAGTRLQGLGLAGDQPGGLQSVAPLTLLENLVWRLTEPPQCAQITTGTPATEESFAVSNGGAEPDAPGDNNCISMLSEGQGLMGGLHENSGDCGLGSVIKPPSFHPGNAGGDPRPVEAEDLNTVVFVGPRLTLLLPQDEHGLLGHQAVTLVQSVGPWQLAVGAQAVDRIQNPGAISGADVANTPCNGGDRSCSCSCGGAGNGHGITMRELLMAIHQHYAQHMSPTEVAAAMSSHPMLRRQLQVAWQRRTSVPRSALLGRKTVLCGLRRCSLAGSLAVYELNLIG</sequence>
<feature type="compositionally biased region" description="Polar residues" evidence="1">
    <location>
        <begin position="112"/>
        <end position="133"/>
    </location>
</feature>
<evidence type="ECO:0000313" key="4">
    <source>
        <dbReference type="Proteomes" id="UP000747399"/>
    </source>
</evidence>
<dbReference type="SUPFAM" id="SSF52113">
    <property type="entry name" value="BRCT domain"/>
    <property type="match status" value="1"/>
</dbReference>
<dbReference type="Proteomes" id="UP000747399">
    <property type="component" value="Unassembled WGS sequence"/>
</dbReference>
<feature type="compositionally biased region" description="Basic and acidic residues" evidence="1">
    <location>
        <begin position="1101"/>
        <end position="1111"/>
    </location>
</feature>
<feature type="region of interest" description="Disordered" evidence="1">
    <location>
        <begin position="2179"/>
        <end position="2200"/>
    </location>
</feature>
<feature type="domain" description="BRCT" evidence="2">
    <location>
        <begin position="13"/>
        <end position="99"/>
    </location>
</feature>
<feature type="region of interest" description="Disordered" evidence="1">
    <location>
        <begin position="1612"/>
        <end position="1631"/>
    </location>
</feature>
<evidence type="ECO:0000313" key="3">
    <source>
        <dbReference type="EMBL" id="GIL45696.1"/>
    </source>
</evidence>
<dbReference type="Gene3D" id="3.40.50.10190">
    <property type="entry name" value="BRCT domain"/>
    <property type="match status" value="1"/>
</dbReference>
<feature type="compositionally biased region" description="Polar residues" evidence="1">
    <location>
        <begin position="1957"/>
        <end position="1966"/>
    </location>
</feature>